<dbReference type="EMBL" id="JARUJP010000041">
    <property type="protein sequence ID" value="MDW8803102.1"/>
    <property type="molecule type" value="Genomic_DNA"/>
</dbReference>
<reference evidence="1 2" key="1">
    <citation type="submission" date="2023-04" db="EMBL/GenBank/DDBJ databases">
        <title>Clostridium tannerae sp. nov., isolated from the fecal material of an alpaca.</title>
        <authorList>
            <person name="Miller S."/>
            <person name="Hendry M."/>
            <person name="King J."/>
            <person name="Sankaranarayanan K."/>
            <person name="Lawson P.A."/>
        </authorList>
    </citation>
    <scope>NUCLEOTIDE SEQUENCE [LARGE SCALE GENOMIC DNA]</scope>
    <source>
        <strain evidence="1 2">A1-XYC3</strain>
    </source>
</reference>
<comment type="caution">
    <text evidence="1">The sequence shown here is derived from an EMBL/GenBank/DDBJ whole genome shotgun (WGS) entry which is preliminary data.</text>
</comment>
<keyword evidence="2" id="KW-1185">Reference proteome</keyword>
<sequence length="277" mass="31996">SKVTVLDNSDVDCNQIVLDYFSGSPPFETKDSKKYEFPDAIMAAKLKILFSVENPIYIISNDSGFKSSFNDEKGFNTFESLKEVFNLINMETKIYENITSFILNPNTHNLICAMLTKELNNKDIDLDGLDCDRKGICEGYNYEEVYIDDISQVDFDFSSVDDITEDTVNITLSCTASITAICSYLDESNSAWDSEEDEYIYAEWESIEEKHQPNFDCEVIFSINRESEEVNFEIESIYFDISLDQRTRVSRRYIESEDPDEVAKAEEMEALEEYHKH</sequence>
<organism evidence="1 2">
    <name type="scientific">Clostridium tanneri</name>
    <dbReference type="NCBI Taxonomy" id="3037988"/>
    <lineage>
        <taxon>Bacteria</taxon>
        <taxon>Bacillati</taxon>
        <taxon>Bacillota</taxon>
        <taxon>Clostridia</taxon>
        <taxon>Eubacteriales</taxon>
        <taxon>Clostridiaceae</taxon>
        <taxon>Clostridium</taxon>
    </lineage>
</organism>
<proteinExistence type="predicted"/>
<name>A0ABU4JY64_9CLOT</name>
<feature type="non-terminal residue" evidence="1">
    <location>
        <position position="1"/>
    </location>
</feature>
<dbReference type="RefSeq" id="WP_318799279.1">
    <property type="nucleotide sequence ID" value="NZ_JARUJP010000041.1"/>
</dbReference>
<protein>
    <submittedName>
        <fullName evidence="1">PIN domain-containing protein</fullName>
    </submittedName>
</protein>
<dbReference type="Proteomes" id="UP001281656">
    <property type="component" value="Unassembled WGS sequence"/>
</dbReference>
<evidence type="ECO:0000313" key="2">
    <source>
        <dbReference type="Proteomes" id="UP001281656"/>
    </source>
</evidence>
<accession>A0ABU4JY64</accession>
<evidence type="ECO:0000313" key="1">
    <source>
        <dbReference type="EMBL" id="MDW8803102.1"/>
    </source>
</evidence>
<gene>
    <name evidence="1" type="ORF">P8V03_18355</name>
</gene>